<evidence type="ECO:0000313" key="2">
    <source>
        <dbReference type="Proteomes" id="UP000216345"/>
    </source>
</evidence>
<dbReference type="OrthoDB" id="8455067at2"/>
<dbReference type="Proteomes" id="UP000216345">
    <property type="component" value="Unassembled WGS sequence"/>
</dbReference>
<organism evidence="1 2">
    <name type="scientific">Brucella rhizosphaerae</name>
    <dbReference type="NCBI Taxonomy" id="571254"/>
    <lineage>
        <taxon>Bacteria</taxon>
        <taxon>Pseudomonadati</taxon>
        <taxon>Pseudomonadota</taxon>
        <taxon>Alphaproteobacteria</taxon>
        <taxon>Hyphomicrobiales</taxon>
        <taxon>Brucellaceae</taxon>
        <taxon>Brucella/Ochrobactrum group</taxon>
        <taxon>Brucella</taxon>
    </lineage>
</organism>
<dbReference type="EMBL" id="NNRK01000033">
    <property type="protein sequence ID" value="OYR11294.1"/>
    <property type="molecule type" value="Genomic_DNA"/>
</dbReference>
<comment type="caution">
    <text evidence="1">The sequence shown here is derived from an EMBL/GenBank/DDBJ whole genome shotgun (WGS) entry which is preliminary data.</text>
</comment>
<proteinExistence type="predicted"/>
<gene>
    <name evidence="1" type="ORF">CEV32_1592</name>
</gene>
<sequence>MDDVVKIIICNGGLSVNSGISFFNVISNTIYNEDYIYKISDTPCVIGSTEHALPGAVEHFANENLK</sequence>
<dbReference type="RefSeq" id="WP_143128852.1">
    <property type="nucleotide sequence ID" value="NZ_JBHEEL010000007.1"/>
</dbReference>
<name>A0A256F8X5_9HYPH</name>
<reference evidence="1 2" key="1">
    <citation type="submission" date="2017-07" db="EMBL/GenBank/DDBJ databases">
        <title>Phylogenetic study on the rhizospheric bacterium Ochrobactrum sp. A44.</title>
        <authorList>
            <person name="Krzyzanowska D.M."/>
            <person name="Ossowicki A."/>
            <person name="Rajewska M."/>
            <person name="Maciag T."/>
            <person name="Kaczynski Z."/>
            <person name="Czerwicka M."/>
            <person name="Jafra S."/>
        </authorList>
    </citation>
    <scope>NUCLEOTIDE SEQUENCE [LARGE SCALE GENOMIC DNA]</scope>
    <source>
        <strain evidence="1 2">PR17</strain>
    </source>
</reference>
<accession>A0A256F8X5</accession>
<keyword evidence="2" id="KW-1185">Reference proteome</keyword>
<evidence type="ECO:0000313" key="1">
    <source>
        <dbReference type="EMBL" id="OYR11294.1"/>
    </source>
</evidence>
<protein>
    <submittedName>
        <fullName evidence="1">Uncharacterized protein</fullName>
    </submittedName>
</protein>
<dbReference type="AlphaFoldDB" id="A0A256F8X5"/>